<organism evidence="4 5">
    <name type="scientific">Uliginosibacterium sediminicola</name>
    <dbReference type="NCBI Taxonomy" id="2024550"/>
    <lineage>
        <taxon>Bacteria</taxon>
        <taxon>Pseudomonadati</taxon>
        <taxon>Pseudomonadota</taxon>
        <taxon>Betaproteobacteria</taxon>
        <taxon>Rhodocyclales</taxon>
        <taxon>Zoogloeaceae</taxon>
        <taxon>Uliginosibacterium</taxon>
    </lineage>
</organism>
<dbReference type="InterPro" id="IPR039536">
    <property type="entry name" value="TetR_C_Proteobacteria"/>
</dbReference>
<protein>
    <submittedName>
        <fullName evidence="4">TetR/AcrR family transcriptional regulator</fullName>
    </submittedName>
</protein>
<dbReference type="SUPFAM" id="SSF46689">
    <property type="entry name" value="Homeodomain-like"/>
    <property type="match status" value="1"/>
</dbReference>
<evidence type="ECO:0000313" key="5">
    <source>
        <dbReference type="Proteomes" id="UP001410394"/>
    </source>
</evidence>
<dbReference type="Pfam" id="PF00440">
    <property type="entry name" value="TetR_N"/>
    <property type="match status" value="1"/>
</dbReference>
<keyword evidence="5" id="KW-1185">Reference proteome</keyword>
<evidence type="ECO:0000256" key="1">
    <source>
        <dbReference type="ARBA" id="ARBA00023125"/>
    </source>
</evidence>
<evidence type="ECO:0000256" key="2">
    <source>
        <dbReference type="PROSITE-ProRule" id="PRU00335"/>
    </source>
</evidence>
<dbReference type="PANTHER" id="PTHR30055">
    <property type="entry name" value="HTH-TYPE TRANSCRIPTIONAL REGULATOR RUTR"/>
    <property type="match status" value="1"/>
</dbReference>
<reference evidence="4 5" key="1">
    <citation type="journal article" date="2018" name="Int. J. Syst. Evol. Microbiol.">
        <title>Uliginosibacterium sediminicola sp. nov., isolated from freshwater sediment.</title>
        <authorList>
            <person name="Hwang W.M."/>
            <person name="Kim S.M."/>
            <person name="Kang K."/>
            <person name="Ahn T.Y."/>
        </authorList>
    </citation>
    <scope>NUCLEOTIDE SEQUENCE [LARGE SCALE GENOMIC DNA]</scope>
    <source>
        <strain evidence="4 5">M1-21</strain>
    </source>
</reference>
<dbReference type="PRINTS" id="PR00455">
    <property type="entry name" value="HTHTETR"/>
</dbReference>
<dbReference type="PROSITE" id="PS50977">
    <property type="entry name" value="HTH_TETR_2"/>
    <property type="match status" value="1"/>
</dbReference>
<name>A0ABU9Z3D0_9RHOO</name>
<sequence>MRIKTETKRQAIINVARQAFDEAGFEATSMSGIAARLGGSKGTLYSYFASKEELFVAVVRQIGESHMQTIFSGLDPQQDLQSSLQRFGERMLGAICLPEIIHAYRNIMAESGKSEVGRLFLASGPQEGKRQVVAYLQACMDLGKLQRADSAVAAEHLIALLKSEVHEPLLFGARAPFSAAEIKAIVARALGAFLAAYGAKPNS</sequence>
<dbReference type="Proteomes" id="UP001410394">
    <property type="component" value="Unassembled WGS sequence"/>
</dbReference>
<dbReference type="Pfam" id="PF14246">
    <property type="entry name" value="TetR_C_7"/>
    <property type="match status" value="1"/>
</dbReference>
<evidence type="ECO:0000313" key="4">
    <source>
        <dbReference type="EMBL" id="MEN3070394.1"/>
    </source>
</evidence>
<dbReference type="InterPro" id="IPR009057">
    <property type="entry name" value="Homeodomain-like_sf"/>
</dbReference>
<gene>
    <name evidence="4" type="ORF">ABDB84_18055</name>
</gene>
<dbReference type="RefSeq" id="WP_345921171.1">
    <property type="nucleotide sequence ID" value="NZ_JBDIVE010000012.1"/>
</dbReference>
<comment type="caution">
    <text evidence="4">The sequence shown here is derived from an EMBL/GenBank/DDBJ whole genome shotgun (WGS) entry which is preliminary data.</text>
</comment>
<dbReference type="InterPro" id="IPR001647">
    <property type="entry name" value="HTH_TetR"/>
</dbReference>
<feature type="DNA-binding region" description="H-T-H motif" evidence="2">
    <location>
        <begin position="29"/>
        <end position="48"/>
    </location>
</feature>
<dbReference type="PANTHER" id="PTHR30055:SF119">
    <property type="entry name" value="NALC"/>
    <property type="match status" value="1"/>
</dbReference>
<keyword evidence="1 2" id="KW-0238">DNA-binding</keyword>
<dbReference type="InterPro" id="IPR050109">
    <property type="entry name" value="HTH-type_TetR-like_transc_reg"/>
</dbReference>
<feature type="domain" description="HTH tetR-type" evidence="3">
    <location>
        <begin position="6"/>
        <end position="66"/>
    </location>
</feature>
<proteinExistence type="predicted"/>
<accession>A0ABU9Z3D0</accession>
<dbReference type="Gene3D" id="1.10.10.60">
    <property type="entry name" value="Homeodomain-like"/>
    <property type="match status" value="1"/>
</dbReference>
<dbReference type="EMBL" id="JBDIVE010000012">
    <property type="protein sequence ID" value="MEN3070394.1"/>
    <property type="molecule type" value="Genomic_DNA"/>
</dbReference>
<dbReference type="Gene3D" id="1.10.357.10">
    <property type="entry name" value="Tetracycline Repressor, domain 2"/>
    <property type="match status" value="1"/>
</dbReference>
<evidence type="ECO:0000259" key="3">
    <source>
        <dbReference type="PROSITE" id="PS50977"/>
    </source>
</evidence>